<organism evidence="2">
    <name type="scientific">uncultured marine thaumarchaeote AD1000_11_E10</name>
    <dbReference type="NCBI Taxonomy" id="1455890"/>
    <lineage>
        <taxon>Archaea</taxon>
        <taxon>Nitrososphaerota</taxon>
        <taxon>environmental samples</taxon>
    </lineage>
</organism>
<sequence>MFHLTIMGGFAQEWGTSFFGITSLVGFYSIFGLAAISSWAYAGTLLKEIFNSEKNARILNLIFGISLVAVAIEIIIS</sequence>
<feature type="transmembrane region" description="Helical" evidence="1">
    <location>
        <begin position="58"/>
        <end position="76"/>
    </location>
</feature>
<feature type="transmembrane region" description="Helical" evidence="1">
    <location>
        <begin position="20"/>
        <end position="46"/>
    </location>
</feature>
<protein>
    <submittedName>
        <fullName evidence="2">Uncharacterized protein</fullName>
    </submittedName>
</protein>
<name>A0A075FP27_9ARCH</name>
<reference evidence="2" key="1">
    <citation type="journal article" date="2014" name="Genome Biol. Evol.">
        <title>Pangenome evidence for extensive interdomain horizontal transfer affecting lineage core and shell genes in uncultured planktonic thaumarchaeota and euryarchaeota.</title>
        <authorList>
            <person name="Deschamps P."/>
            <person name="Zivanovic Y."/>
            <person name="Moreira D."/>
            <person name="Rodriguez-Valera F."/>
            <person name="Lopez-Garcia P."/>
        </authorList>
    </citation>
    <scope>NUCLEOTIDE SEQUENCE</scope>
</reference>
<dbReference type="AlphaFoldDB" id="A0A075FP27"/>
<accession>A0A075FP27</accession>
<proteinExistence type="predicted"/>
<keyword evidence="1" id="KW-1133">Transmembrane helix</keyword>
<evidence type="ECO:0000313" key="2">
    <source>
        <dbReference type="EMBL" id="AIE91427.1"/>
    </source>
</evidence>
<keyword evidence="1" id="KW-0812">Transmembrane</keyword>
<keyword evidence="1" id="KW-0472">Membrane</keyword>
<dbReference type="EMBL" id="KF900338">
    <property type="protein sequence ID" value="AIE91427.1"/>
    <property type="molecule type" value="Genomic_DNA"/>
</dbReference>
<evidence type="ECO:0000256" key="1">
    <source>
        <dbReference type="SAM" id="Phobius"/>
    </source>
</evidence>